<evidence type="ECO:0000313" key="1">
    <source>
        <dbReference type="EMBL" id="KAF2827100.1"/>
    </source>
</evidence>
<dbReference type="Proteomes" id="UP000799424">
    <property type="component" value="Unassembled WGS sequence"/>
</dbReference>
<dbReference type="EMBL" id="MU006225">
    <property type="protein sequence ID" value="KAF2827100.1"/>
    <property type="molecule type" value="Genomic_DNA"/>
</dbReference>
<sequence>MMPIENTNPSLADDMPPELRLVVYSYVIGNDFKGDITSLESVFLSCKFIHKELGHELLQAFSKTLNATLDIITAQWTAAFYKPLQITHSGSRLHETTLTIGIPRSALHSTKDLDVPHRDDNGLGKVLEFLHPLLAFQFKRLAFRFCPDTSCEDDDAESIPRLLKDLICLVCRGHLDKFENSPTGRDEIEVDSVRAKQIVFEWKHTCQQSSQSICEQKLGLQPVFGVVGLDCRPIKRRMGRLN</sequence>
<organism evidence="1 2">
    <name type="scientific">Ophiobolus disseminans</name>
    <dbReference type="NCBI Taxonomy" id="1469910"/>
    <lineage>
        <taxon>Eukaryota</taxon>
        <taxon>Fungi</taxon>
        <taxon>Dikarya</taxon>
        <taxon>Ascomycota</taxon>
        <taxon>Pezizomycotina</taxon>
        <taxon>Dothideomycetes</taxon>
        <taxon>Pleosporomycetidae</taxon>
        <taxon>Pleosporales</taxon>
        <taxon>Pleosporineae</taxon>
        <taxon>Phaeosphaeriaceae</taxon>
        <taxon>Ophiobolus</taxon>
    </lineage>
</organism>
<name>A0A6A7A196_9PLEO</name>
<reference evidence="1" key="1">
    <citation type="journal article" date="2020" name="Stud. Mycol.">
        <title>101 Dothideomycetes genomes: a test case for predicting lifestyles and emergence of pathogens.</title>
        <authorList>
            <person name="Haridas S."/>
            <person name="Albert R."/>
            <person name="Binder M."/>
            <person name="Bloem J."/>
            <person name="Labutti K."/>
            <person name="Salamov A."/>
            <person name="Andreopoulos B."/>
            <person name="Baker S."/>
            <person name="Barry K."/>
            <person name="Bills G."/>
            <person name="Bluhm B."/>
            <person name="Cannon C."/>
            <person name="Castanera R."/>
            <person name="Culley D."/>
            <person name="Daum C."/>
            <person name="Ezra D."/>
            <person name="Gonzalez J."/>
            <person name="Henrissat B."/>
            <person name="Kuo A."/>
            <person name="Liang C."/>
            <person name="Lipzen A."/>
            <person name="Lutzoni F."/>
            <person name="Magnuson J."/>
            <person name="Mondo S."/>
            <person name="Nolan M."/>
            <person name="Ohm R."/>
            <person name="Pangilinan J."/>
            <person name="Park H.-J."/>
            <person name="Ramirez L."/>
            <person name="Alfaro M."/>
            <person name="Sun H."/>
            <person name="Tritt A."/>
            <person name="Yoshinaga Y."/>
            <person name="Zwiers L.-H."/>
            <person name="Turgeon B."/>
            <person name="Goodwin S."/>
            <person name="Spatafora J."/>
            <person name="Crous P."/>
            <person name="Grigoriev I."/>
        </authorList>
    </citation>
    <scope>NUCLEOTIDE SEQUENCE</scope>
    <source>
        <strain evidence="1">CBS 113818</strain>
    </source>
</reference>
<keyword evidence="2" id="KW-1185">Reference proteome</keyword>
<evidence type="ECO:0000313" key="2">
    <source>
        <dbReference type="Proteomes" id="UP000799424"/>
    </source>
</evidence>
<proteinExistence type="predicted"/>
<dbReference type="AlphaFoldDB" id="A0A6A7A196"/>
<protein>
    <submittedName>
        <fullName evidence="1">Uncharacterized protein</fullName>
    </submittedName>
</protein>
<gene>
    <name evidence="1" type="ORF">CC86DRAFT_24124</name>
</gene>
<accession>A0A6A7A196</accession>